<accession>A0A179IRG8</accession>
<keyword evidence="3" id="KW-1185">Reference proteome</keyword>
<dbReference type="Pfam" id="PF00753">
    <property type="entry name" value="Lactamase_B"/>
    <property type="match status" value="1"/>
</dbReference>
<dbReference type="RefSeq" id="WP_066199273.1">
    <property type="nucleotide sequence ID" value="NZ_CBCSAS010000030.1"/>
</dbReference>
<dbReference type="AlphaFoldDB" id="A0A179IRG8"/>
<evidence type="ECO:0000313" key="3">
    <source>
        <dbReference type="Proteomes" id="UP000243024"/>
    </source>
</evidence>
<protein>
    <recommendedName>
        <fullName evidence="1">Metallo-beta-lactamase domain-containing protein</fullName>
    </recommendedName>
</protein>
<dbReference type="PANTHER" id="PTHR42951:SF22">
    <property type="entry name" value="METALLO BETA-LACTAMASE SUPERFAMILY LIPOPROTEIN"/>
    <property type="match status" value="1"/>
</dbReference>
<dbReference type="SMART" id="SM00849">
    <property type="entry name" value="Lactamase_B"/>
    <property type="match status" value="1"/>
</dbReference>
<dbReference type="InterPro" id="IPR037482">
    <property type="entry name" value="ST1585_MBL-fold"/>
</dbReference>
<dbReference type="PANTHER" id="PTHR42951">
    <property type="entry name" value="METALLO-BETA-LACTAMASE DOMAIN-CONTAINING"/>
    <property type="match status" value="1"/>
</dbReference>
<dbReference type="InterPro" id="IPR050855">
    <property type="entry name" value="NDM-1-like"/>
</dbReference>
<organism evidence="2 3">
    <name type="scientific">Hydrogenibacillus schlegelii</name>
    <name type="common">Bacillus schlegelii</name>
    <dbReference type="NCBI Taxonomy" id="1484"/>
    <lineage>
        <taxon>Bacteria</taxon>
        <taxon>Bacillati</taxon>
        <taxon>Bacillota</taxon>
        <taxon>Bacilli</taxon>
        <taxon>Bacillales</taxon>
        <taxon>Bacillales Family X. Incertae Sedis</taxon>
        <taxon>Hydrogenibacillus</taxon>
    </lineage>
</organism>
<proteinExistence type="predicted"/>
<name>A0A179IRG8_HYDSH</name>
<evidence type="ECO:0000259" key="1">
    <source>
        <dbReference type="SMART" id="SM00849"/>
    </source>
</evidence>
<dbReference type="CDD" id="cd07726">
    <property type="entry name" value="ST1585-like_MBL-fold"/>
    <property type="match status" value="1"/>
</dbReference>
<reference evidence="2 3" key="1">
    <citation type="submission" date="2015-09" db="EMBL/GenBank/DDBJ databases">
        <title>Draft genome sequence of Hydrogenibacillus schlegelii DSM 2000.</title>
        <authorList>
            <person name="Hemp J."/>
        </authorList>
    </citation>
    <scope>NUCLEOTIDE SEQUENCE [LARGE SCALE GENOMIC DNA]</scope>
    <source>
        <strain evidence="2 3">MA 48</strain>
    </source>
</reference>
<dbReference type="InterPro" id="IPR001279">
    <property type="entry name" value="Metallo-B-lactamas"/>
</dbReference>
<dbReference type="EMBL" id="JXBB01000008">
    <property type="protein sequence ID" value="OAR04915.1"/>
    <property type="molecule type" value="Genomic_DNA"/>
</dbReference>
<dbReference type="OrthoDB" id="9761531at2"/>
<feature type="domain" description="Metallo-beta-lactamase" evidence="1">
    <location>
        <begin position="11"/>
        <end position="239"/>
    </location>
</feature>
<dbReference type="InterPro" id="IPR036866">
    <property type="entry name" value="RibonucZ/Hydroxyglut_hydro"/>
</dbReference>
<dbReference type="Proteomes" id="UP000243024">
    <property type="component" value="Unassembled WGS sequence"/>
</dbReference>
<evidence type="ECO:0000313" key="2">
    <source>
        <dbReference type="EMBL" id="OAR04915.1"/>
    </source>
</evidence>
<dbReference type="STRING" id="1484.SA87_04325"/>
<sequence>MTVHPDQTPGPAPAEEIVRLGDGLALIDVYDLELPRRTGAYVFPEDRIILETGPAMGAERLLSGLRALGVEPASIETIIVTHIHLDHAGAVGLLLREMPHARVVVHPRGARHLVDPTRLIAGARAVYGERYDRWFDPVLPVPEDRLIVPEDGERRTFGRRTFLFLDTPGHARHHLGIVDLDAGGLFAGDTLGVLYADLLADGVFFVVPSTSPNQFDPEATLESARRLEALRPKTIYYGHFGATDRVEEAFYALKERLPGMLKTVRDALETAPSFSAAPPAGPDRALAERARDALLLAFRQELERLGVPADHPAYAMLGFDATIDALGILDHLGRTGR</sequence>
<dbReference type="SUPFAM" id="SSF56281">
    <property type="entry name" value="Metallo-hydrolase/oxidoreductase"/>
    <property type="match status" value="1"/>
</dbReference>
<comment type="caution">
    <text evidence="2">The sequence shown here is derived from an EMBL/GenBank/DDBJ whole genome shotgun (WGS) entry which is preliminary data.</text>
</comment>
<dbReference type="Gene3D" id="3.60.15.10">
    <property type="entry name" value="Ribonuclease Z/Hydroxyacylglutathione hydrolase-like"/>
    <property type="match status" value="1"/>
</dbReference>
<gene>
    <name evidence="2" type="ORF">SA87_04325</name>
</gene>